<sequence>MSSGISDRNTSKRRREEYGADEDATESDIPSKPPTSDFESDSTLWFEDGNVIMVADSVGFRLYRGVLSARSTVFQNLFQIPQPTDGETYEGCPVIRLQDTAEDLRHLLRAFMGYTNFPDPARPTFKEVVALARLSHKYDVEDLQKASEAQLKSMFPTRYEDWESMKLSLSLEDAIQAINLAHLTNTPSILPLAMYRCCKFPLESIPHIPPDKANTAALSSSDRERCFKLQGWLKYQKYRSRLKLYNSNLPPTSCESDNHSPCTYVLQSILKKLIASSSDLPQPYALLETQTGHELPGMKHLCKACRSIMDQRERAEIRSLWRQIPLALDMNLPEWC</sequence>
<keyword evidence="4" id="KW-1185">Reference proteome</keyword>
<dbReference type="SMART" id="SM00225">
    <property type="entry name" value="BTB"/>
    <property type="match status" value="1"/>
</dbReference>
<evidence type="ECO:0000313" key="4">
    <source>
        <dbReference type="Proteomes" id="UP000016930"/>
    </source>
</evidence>
<reference evidence="3 4" key="1">
    <citation type="journal article" date="2012" name="Proc. Natl. Acad. Sci. U.S.A.">
        <title>Comparative genomics of Ceriporiopsis subvermispora and Phanerochaete chrysosporium provide insight into selective ligninolysis.</title>
        <authorList>
            <person name="Fernandez-Fueyo E."/>
            <person name="Ruiz-Duenas F.J."/>
            <person name="Ferreira P."/>
            <person name="Floudas D."/>
            <person name="Hibbett D.S."/>
            <person name="Canessa P."/>
            <person name="Larrondo L.F."/>
            <person name="James T.Y."/>
            <person name="Seelenfreund D."/>
            <person name="Lobos S."/>
            <person name="Polanco R."/>
            <person name="Tello M."/>
            <person name="Honda Y."/>
            <person name="Watanabe T."/>
            <person name="Watanabe T."/>
            <person name="Ryu J.S."/>
            <person name="Kubicek C.P."/>
            <person name="Schmoll M."/>
            <person name="Gaskell J."/>
            <person name="Hammel K.E."/>
            <person name="St John F.J."/>
            <person name="Vanden Wymelenberg A."/>
            <person name="Sabat G."/>
            <person name="Splinter BonDurant S."/>
            <person name="Syed K."/>
            <person name="Yadav J.S."/>
            <person name="Doddapaneni H."/>
            <person name="Subramanian V."/>
            <person name="Lavin J.L."/>
            <person name="Oguiza J.A."/>
            <person name="Perez G."/>
            <person name="Pisabarro A.G."/>
            <person name="Ramirez L."/>
            <person name="Santoyo F."/>
            <person name="Master E."/>
            <person name="Coutinho P.M."/>
            <person name="Henrissat B."/>
            <person name="Lombard V."/>
            <person name="Magnuson J.K."/>
            <person name="Kuees U."/>
            <person name="Hori C."/>
            <person name="Igarashi K."/>
            <person name="Samejima M."/>
            <person name="Held B.W."/>
            <person name="Barry K.W."/>
            <person name="LaButti K.M."/>
            <person name="Lapidus A."/>
            <person name="Lindquist E.A."/>
            <person name="Lucas S.M."/>
            <person name="Riley R."/>
            <person name="Salamov A.A."/>
            <person name="Hoffmeister D."/>
            <person name="Schwenk D."/>
            <person name="Hadar Y."/>
            <person name="Yarden O."/>
            <person name="de Vries R.P."/>
            <person name="Wiebenga A."/>
            <person name="Stenlid J."/>
            <person name="Eastwood D."/>
            <person name="Grigoriev I.V."/>
            <person name="Berka R.M."/>
            <person name="Blanchette R.A."/>
            <person name="Kersten P."/>
            <person name="Martinez A.T."/>
            <person name="Vicuna R."/>
            <person name="Cullen D."/>
        </authorList>
    </citation>
    <scope>NUCLEOTIDE SEQUENCE [LARGE SCALE GENOMIC DNA]</scope>
    <source>
        <strain evidence="3 4">B</strain>
    </source>
</reference>
<evidence type="ECO:0000256" key="1">
    <source>
        <dbReference type="SAM" id="MobiDB-lite"/>
    </source>
</evidence>
<feature type="domain" description="BTB" evidence="2">
    <location>
        <begin position="49"/>
        <end position="155"/>
    </location>
</feature>
<dbReference type="SUPFAM" id="SSF54695">
    <property type="entry name" value="POZ domain"/>
    <property type="match status" value="1"/>
</dbReference>
<feature type="region of interest" description="Disordered" evidence="1">
    <location>
        <begin position="1"/>
        <end position="41"/>
    </location>
</feature>
<accession>M2RRX6</accession>
<dbReference type="Pfam" id="PF00651">
    <property type="entry name" value="BTB"/>
    <property type="match status" value="1"/>
</dbReference>
<proteinExistence type="predicted"/>
<dbReference type="InterPro" id="IPR011333">
    <property type="entry name" value="SKP1/BTB/POZ_sf"/>
</dbReference>
<dbReference type="OrthoDB" id="3036049at2759"/>
<dbReference type="InterPro" id="IPR000210">
    <property type="entry name" value="BTB/POZ_dom"/>
</dbReference>
<protein>
    <recommendedName>
        <fullName evidence="2">BTB domain-containing protein</fullName>
    </recommendedName>
</protein>
<evidence type="ECO:0000259" key="2">
    <source>
        <dbReference type="SMART" id="SM00225"/>
    </source>
</evidence>
<name>M2RRX6_CERS8</name>
<dbReference type="AlphaFoldDB" id="M2RRX6"/>
<evidence type="ECO:0000313" key="3">
    <source>
        <dbReference type="EMBL" id="EMD41182.1"/>
    </source>
</evidence>
<dbReference type="STRING" id="914234.M2RRX6"/>
<dbReference type="Proteomes" id="UP000016930">
    <property type="component" value="Unassembled WGS sequence"/>
</dbReference>
<dbReference type="Gene3D" id="3.30.710.10">
    <property type="entry name" value="Potassium Channel Kv1.1, Chain A"/>
    <property type="match status" value="1"/>
</dbReference>
<dbReference type="HOGENOM" id="CLU_033082_3_0_1"/>
<gene>
    <name evidence="3" type="ORF">CERSUDRAFT_111734</name>
</gene>
<dbReference type="EMBL" id="KB445792">
    <property type="protein sequence ID" value="EMD41182.1"/>
    <property type="molecule type" value="Genomic_DNA"/>
</dbReference>
<organism evidence="3 4">
    <name type="scientific">Ceriporiopsis subvermispora (strain B)</name>
    <name type="common">White-rot fungus</name>
    <name type="synonym">Gelatoporia subvermispora</name>
    <dbReference type="NCBI Taxonomy" id="914234"/>
    <lineage>
        <taxon>Eukaryota</taxon>
        <taxon>Fungi</taxon>
        <taxon>Dikarya</taxon>
        <taxon>Basidiomycota</taxon>
        <taxon>Agaricomycotina</taxon>
        <taxon>Agaricomycetes</taxon>
        <taxon>Polyporales</taxon>
        <taxon>Gelatoporiaceae</taxon>
        <taxon>Gelatoporia</taxon>
    </lineage>
</organism>